<dbReference type="KEGG" id="nkf:Nkreftii_003098"/>
<dbReference type="Gene3D" id="3.40.50.300">
    <property type="entry name" value="P-loop containing nucleotide triphosphate hydrolases"/>
    <property type="match status" value="1"/>
</dbReference>
<name>A0A7S8J0Q9_9BACT</name>
<protein>
    <recommendedName>
        <fullName evidence="3">HPr kinase</fullName>
    </recommendedName>
</protein>
<dbReference type="SUPFAM" id="SSF53795">
    <property type="entry name" value="PEP carboxykinase-like"/>
    <property type="match status" value="1"/>
</dbReference>
<evidence type="ECO:0000313" key="1">
    <source>
        <dbReference type="EMBL" id="QPD05324.1"/>
    </source>
</evidence>
<dbReference type="InterPro" id="IPR027417">
    <property type="entry name" value="P-loop_NTPase"/>
</dbReference>
<dbReference type="EMBL" id="CP047423">
    <property type="protein sequence ID" value="QPD05324.1"/>
    <property type="molecule type" value="Genomic_DNA"/>
</dbReference>
<reference evidence="1 2" key="1">
    <citation type="journal article" date="2020" name="ISME J.">
        <title>Enrichment and physiological characterization of a novel comammox Nitrospira indicates ammonium inhibition of complete nitrification.</title>
        <authorList>
            <person name="Sakoula D."/>
            <person name="Koch H."/>
            <person name="Frank J."/>
            <person name="Jetten M.S.M."/>
            <person name="van Kessel M.A.H.J."/>
            <person name="Lucker S."/>
        </authorList>
    </citation>
    <scope>NUCLEOTIDE SEQUENCE [LARGE SCALE GENOMIC DNA]</scope>
    <source>
        <strain evidence="1">Comreactor17</strain>
    </source>
</reference>
<organism evidence="1 2">
    <name type="scientific">Candidatus Nitrospira kreftii</name>
    <dbReference type="NCBI Taxonomy" id="2652173"/>
    <lineage>
        <taxon>Bacteria</taxon>
        <taxon>Pseudomonadati</taxon>
        <taxon>Nitrospirota</taxon>
        <taxon>Nitrospiria</taxon>
        <taxon>Nitrospirales</taxon>
        <taxon>Nitrospiraceae</taxon>
        <taxon>Nitrospira</taxon>
    </lineage>
</organism>
<proteinExistence type="predicted"/>
<sequence>MTIGVVAQPKTDYLFSLYGTSVRFTATSPCLVEPVNELLRHFRRDSLDEPVLLTLRFQAVQDRTEIPLTVSSAAHQLSSGTGAAIGDRPETDLPHEVIQDGGRLIADFFDAGVLVIDGAQGRADGYLIRPQKMHASLIEYLFHLALIELLRRRDLYTIHATALEKNGKGILIPGNSGRGKTTSFISLLRSGYRYLSDDHPLFRDAGDHVELLPFPIKINVTEDTIRFFPELRDAPDHVLHPGFPKRAFYAEELYPTSIGASCQPALVLFPQVIDAPRSHLEPLSKSRAMELLLPQALLVYDAEVARREFQVLAKLVQQVTCYRLNFGRDILDLPKLITPLLEQMHA</sequence>
<accession>A0A7S8J0Q9</accession>
<dbReference type="AlphaFoldDB" id="A0A7S8J0Q9"/>
<evidence type="ECO:0000313" key="2">
    <source>
        <dbReference type="Proteomes" id="UP000593737"/>
    </source>
</evidence>
<gene>
    <name evidence="1" type="ORF">Nkreftii_003098</name>
</gene>
<dbReference type="Proteomes" id="UP000593737">
    <property type="component" value="Chromosome"/>
</dbReference>
<evidence type="ECO:0008006" key="3">
    <source>
        <dbReference type="Google" id="ProtNLM"/>
    </source>
</evidence>